<keyword evidence="3" id="KW-1185">Reference proteome</keyword>
<feature type="compositionally biased region" description="Basic residues" evidence="1">
    <location>
        <begin position="1152"/>
        <end position="1165"/>
    </location>
</feature>
<feature type="region of interest" description="Disordered" evidence="1">
    <location>
        <begin position="79"/>
        <end position="105"/>
    </location>
</feature>
<feature type="compositionally biased region" description="Basic and acidic residues" evidence="1">
    <location>
        <begin position="1927"/>
        <end position="1936"/>
    </location>
</feature>
<reference evidence="2 3" key="1">
    <citation type="journal article" date="2024" name="Science">
        <title>Giant polyketide synthase enzymes in the biosynthesis of giant marine polyether toxins.</title>
        <authorList>
            <person name="Fallon T.R."/>
            <person name="Shende V.V."/>
            <person name="Wierzbicki I.H."/>
            <person name="Pendleton A.L."/>
            <person name="Watervoot N.F."/>
            <person name="Auber R.P."/>
            <person name="Gonzalez D.J."/>
            <person name="Wisecaver J.H."/>
            <person name="Moore B.S."/>
        </authorList>
    </citation>
    <scope>NUCLEOTIDE SEQUENCE [LARGE SCALE GENOMIC DNA]</scope>
    <source>
        <strain evidence="2 3">12B1</strain>
    </source>
</reference>
<dbReference type="InterPro" id="IPR016024">
    <property type="entry name" value="ARM-type_fold"/>
</dbReference>
<dbReference type="PANTHER" id="PTHR12295">
    <property type="entry name" value="FURRY-RELATED"/>
    <property type="match status" value="1"/>
</dbReference>
<evidence type="ECO:0000256" key="1">
    <source>
        <dbReference type="SAM" id="MobiDB-lite"/>
    </source>
</evidence>
<gene>
    <name evidence="2" type="ORF">AB1Y20_018797</name>
</gene>
<dbReference type="EMBL" id="JBGBPQ010000005">
    <property type="protein sequence ID" value="KAL1523878.1"/>
    <property type="molecule type" value="Genomic_DNA"/>
</dbReference>
<proteinExistence type="predicted"/>
<feature type="region of interest" description="Disordered" evidence="1">
    <location>
        <begin position="759"/>
        <end position="778"/>
    </location>
</feature>
<feature type="region of interest" description="Disordered" evidence="1">
    <location>
        <begin position="1909"/>
        <end position="1942"/>
    </location>
</feature>
<sequence length="2275" mass="247445">MCALHSQSFLHDAFEQLDEVLIRKAKGDNGAAGSDSDGRPSQAMSQQMIQRWLVIFAREHLPDICEKLMKAASVYDPAEAAPTPSAVPKSTLPHLHDEPEANEASADESAGYFILDSLRRNEDVASVRAITTSAQEAYLCIVLLACVDGGNGGGNVHTSLRAAPEQLLIFCFERLHVSMTPSVRRVAGDCIGVLSRVQLKAVVELYIERLGKLTNDRAERSFVPFQRAARNVQLSTHSAEQAASTLRYLKHMASAMAHTNRGVLRSEICASLVTLLSRLMSPEDEQRQHEWLEFCSSSAAAEWWVHYEAAYTAAQKWSRKVAHAPFCYELLVTMLGLSSGSSSGAAGKAFADTKRRQQLCTALTGHLRKEVTRPWAVRLTGWFVADLPAAYIKSDIDSSGSSTLKALLSAQLPRRHQLPQAEVDSSHKLLLALGRAHSSYIIDYIRDGLSMTSWCSDPQRALLLRVLAVLSESKSFIGRDEQNTLWPLLSQLLHGAQVSAHTLSATLACIPYTWVAGNSKEQADLQRIAFFLPVEERELSRAASKCMQQLAALNPPFTAVPVLLAISRMLLGVDGSKTQSVQRALSIGVSIAGAAMDALSNTSQSSQETSPTAADWAQLRITIQAACLMWLQHTHHEIVTLASEMLYRFESSAPPSSKIEGTPILIEALGGSWGVRNASKQPAVGGWAREVEKVLDERFADFFPSISLVWPALWEQAKPGPRAEDAEGMRLWRKQLAFLCRFTRYPMVNYNAAAQDRNLRTSERPATTQGAPTKKVSDGDVHSMLKQMVRWVVNAQPQIGEAVVDVLSYSHRSTVELTVTFLKQAAVTSVDDSKPSRGLSLLTSKPRKEIDALPDVYHQERVLRLLADLYAKVPPTELALDATDQKSSRSDATLNMQRLLGHTLEELCSTWLKDRNSSKATGLTGAPLTHAAFLMRTYFLFVAATLRNSSTTAEKEKEKKESKNLAPAATTIDSIAMLLKGGSGARLQYAKDSFALLKQWMHISLISIGAATHGNTAKLVPPHLDMLSPILPAMGADLSKAAKGKSCSGGEAVLQALEALIIVRSLSNSDGVGLEQEIRQFLLGLLTSVHLQRPVCNALGTLLAHNPSMISQFMRVAVCGPEDSRTIRLDSVDGSVFSSINSSTRDEEQPNKRHASGNVRGRHKPQPAAIGIEHHTGPSQAPDELLAYAHSYAVVNNCCSNFEMQRGLEPQLLFLSLTQQISPYSGTRELGMILAQALAHSNAISLPADEAHHIPWVGNEVPLLYMAAPFRYSACLAAHHLRFLPPLLEELIDNFSMLTNGDKEGILELLLPWIRQLGRQPPDASPVTPLANRGTLASINSSYYTPPGGGAVQQVLSSLLSLCRLAAQAQHTESLTSAETAHLSFLLQAAWAALVTPYTSGELVPAVVNILLKCHTAASAVVPPDLPEIRLCSRVALMLFRTSCKHQLLAAFLSRLRLYEGHCPPASESEEWLTWRAARLPEAEPLRPEERSVLQLLIQLPQELNTLLVPHLPLLLHTCVVCYGPEAQSVLQGVPNGVRHAQVQATALLRALLRNLAPRAHPLPPTNKQVYQLWSRGHLLPSGLTAIGQLIDLFTEISPSVRGAWRDLALHWALHAVDPDIALTSLRAFAALVEPSPGEWCNPDLIRTLDMSLWGALREGACAKAQLLLRLMRTLPLTTTQTLPPSTWLLLGATAASVLSCRYEALFLEALRLLQALIEKFLLPTDTSEGNAGLHDALGNERATSIAAGSTLVQTQLEQLDAVWRHEVASRGLTRNGHSNETNHRDGSASSGGELPMVGGAQNESTSLDSFLASLLLKGVSIGVEVSEECRNCALRVVESLAVCYADSLPPNNRLAILVLFAHTLGVMLDTPAAAVRAKVFLERCGSALTERLTELFASVALERAKHADSEEADSSMMDRNSRGSRNLREKPESSSKLKKFGRSAQNKPELFVERFFPAFALAFSDRENCAFALRLLRAWLISATDRAEMTSGEVQDATADKKESEAHRCVVAVLRMLHSFLRQFAPSECTPEGFAQLAPAVVRCFHSRASMVAQTAEALLAEMVSRAPRGTPASIFNLLQSNARPGGDARGSDEQATELAEGFGDNELAWDLPLVPTGDVAGQASLAACVERLQLHALQVPIDALSTEAVDWGKLPRAALVDLCGDDAVIEFDVDTDAASSSELAWPGNDYESRLESVATPFEQRMRAASCESGASVPATPPRLRLPEHAEVDERPSSLNEESIMQAACSDAASDDDDETLGVDIDSPSEDTDG</sequence>
<protein>
    <recommendedName>
        <fullName evidence="4">Non-specific serine/threonine protein kinase</fullName>
    </recommendedName>
</protein>
<evidence type="ECO:0000313" key="3">
    <source>
        <dbReference type="Proteomes" id="UP001515480"/>
    </source>
</evidence>
<dbReference type="InterPro" id="IPR039867">
    <property type="entry name" value="Furry/Tao3/Mor2"/>
</dbReference>
<feature type="region of interest" description="Disordered" evidence="1">
    <location>
        <begin position="1139"/>
        <end position="1176"/>
    </location>
</feature>
<accession>A0AB34JPI8</accession>
<feature type="region of interest" description="Disordered" evidence="1">
    <location>
        <begin position="1773"/>
        <end position="1799"/>
    </location>
</feature>
<dbReference type="PANTHER" id="PTHR12295:SF30">
    <property type="entry name" value="PROTEIN FURRY"/>
    <property type="match status" value="1"/>
</dbReference>
<dbReference type="Proteomes" id="UP001515480">
    <property type="component" value="Unassembled WGS sequence"/>
</dbReference>
<feature type="compositionally biased region" description="Basic and acidic residues" evidence="1">
    <location>
        <begin position="2226"/>
        <end position="2237"/>
    </location>
</feature>
<comment type="caution">
    <text evidence="2">The sequence shown here is derived from an EMBL/GenBank/DDBJ whole genome shotgun (WGS) entry which is preliminary data.</text>
</comment>
<name>A0AB34JPI8_PRYPA</name>
<feature type="region of interest" description="Disordered" evidence="1">
    <location>
        <begin position="2210"/>
        <end position="2275"/>
    </location>
</feature>
<feature type="compositionally biased region" description="Acidic residues" evidence="1">
    <location>
        <begin position="2254"/>
        <end position="2275"/>
    </location>
</feature>
<dbReference type="GO" id="GO:0005938">
    <property type="term" value="C:cell cortex"/>
    <property type="evidence" value="ECO:0007669"/>
    <property type="project" value="TreeGrafter"/>
</dbReference>
<evidence type="ECO:0008006" key="4">
    <source>
        <dbReference type="Google" id="ProtNLM"/>
    </source>
</evidence>
<evidence type="ECO:0000313" key="2">
    <source>
        <dbReference type="EMBL" id="KAL1523878.1"/>
    </source>
</evidence>
<dbReference type="GO" id="GO:0000902">
    <property type="term" value="P:cell morphogenesis"/>
    <property type="evidence" value="ECO:0007669"/>
    <property type="project" value="InterPro"/>
</dbReference>
<organism evidence="2 3">
    <name type="scientific">Prymnesium parvum</name>
    <name type="common">Toxic golden alga</name>
    <dbReference type="NCBI Taxonomy" id="97485"/>
    <lineage>
        <taxon>Eukaryota</taxon>
        <taxon>Haptista</taxon>
        <taxon>Haptophyta</taxon>
        <taxon>Prymnesiophyceae</taxon>
        <taxon>Prymnesiales</taxon>
        <taxon>Prymnesiaceae</taxon>
        <taxon>Prymnesium</taxon>
    </lineage>
</organism>
<dbReference type="GO" id="GO:0030427">
    <property type="term" value="C:site of polarized growth"/>
    <property type="evidence" value="ECO:0007669"/>
    <property type="project" value="TreeGrafter"/>
</dbReference>
<dbReference type="SUPFAM" id="SSF48371">
    <property type="entry name" value="ARM repeat"/>
    <property type="match status" value="1"/>
</dbReference>